<sequence>MFLSHSDIYMIMLGSCLSSVTVLQVVLHFPNLFCSCFTGTNLYLMLRPIFPQGGRNLLPDPSYSLSVNRMCRGSQ</sequence>
<evidence type="ECO:0000256" key="1">
    <source>
        <dbReference type="SAM" id="Phobius"/>
    </source>
</evidence>
<evidence type="ECO:0000313" key="3">
    <source>
        <dbReference type="Proteomes" id="UP000694892"/>
    </source>
</evidence>
<reference evidence="3" key="1">
    <citation type="journal article" date="2016" name="Nature">
        <title>Genome evolution in the allotetraploid frog Xenopus laevis.</title>
        <authorList>
            <person name="Session A.M."/>
            <person name="Uno Y."/>
            <person name="Kwon T."/>
            <person name="Chapman J.A."/>
            <person name="Toyoda A."/>
            <person name="Takahashi S."/>
            <person name="Fukui A."/>
            <person name="Hikosaka A."/>
            <person name="Suzuki A."/>
            <person name="Kondo M."/>
            <person name="van Heeringen S.J."/>
            <person name="Quigley I."/>
            <person name="Heinz S."/>
            <person name="Ogino H."/>
            <person name="Ochi H."/>
            <person name="Hellsten U."/>
            <person name="Lyons J.B."/>
            <person name="Simakov O."/>
            <person name="Putnam N."/>
            <person name="Stites J."/>
            <person name="Kuroki Y."/>
            <person name="Tanaka T."/>
            <person name="Michiue T."/>
            <person name="Watanabe M."/>
            <person name="Bogdanovic O."/>
            <person name="Lister R."/>
            <person name="Georgiou G."/>
            <person name="Paranjpe S.S."/>
            <person name="van Kruijsbergen I."/>
            <person name="Shu S."/>
            <person name="Carlson J."/>
            <person name="Kinoshita T."/>
            <person name="Ohta Y."/>
            <person name="Mawaribuchi S."/>
            <person name="Jenkins J."/>
            <person name="Grimwood J."/>
            <person name="Schmutz J."/>
            <person name="Mitros T."/>
            <person name="Mozaffari S.V."/>
            <person name="Suzuki Y."/>
            <person name="Haramoto Y."/>
            <person name="Yamamoto T.S."/>
            <person name="Takagi C."/>
            <person name="Heald R."/>
            <person name="Miller K."/>
            <person name="Haudenschild C."/>
            <person name="Kitzman J."/>
            <person name="Nakayama T."/>
            <person name="Izutsu Y."/>
            <person name="Robert J."/>
            <person name="Fortriede J."/>
            <person name="Burns K."/>
            <person name="Lotay V."/>
            <person name="Karimi K."/>
            <person name="Yasuoka Y."/>
            <person name="Dichmann D.S."/>
            <person name="Flajnik M.F."/>
            <person name="Houston D.W."/>
            <person name="Shendure J."/>
            <person name="DuPasquier L."/>
            <person name="Vize P.D."/>
            <person name="Zorn A.M."/>
            <person name="Ito M."/>
            <person name="Marcotte E.M."/>
            <person name="Wallingford J.B."/>
            <person name="Ito Y."/>
            <person name="Asashima M."/>
            <person name="Ueno N."/>
            <person name="Matsuda Y."/>
            <person name="Veenstra G.J."/>
            <person name="Fujiyama A."/>
            <person name="Harland R.M."/>
            <person name="Taira M."/>
            <person name="Rokhsar D.S."/>
        </authorList>
    </citation>
    <scope>NUCLEOTIDE SEQUENCE [LARGE SCALE GENOMIC DNA]</scope>
    <source>
        <strain evidence="3">J</strain>
    </source>
</reference>
<dbReference type="AlphaFoldDB" id="A0A974DMV2"/>
<accession>A0A974DMV2</accession>
<organism evidence="2 3">
    <name type="scientific">Xenopus laevis</name>
    <name type="common">African clawed frog</name>
    <dbReference type="NCBI Taxonomy" id="8355"/>
    <lineage>
        <taxon>Eukaryota</taxon>
        <taxon>Metazoa</taxon>
        <taxon>Chordata</taxon>
        <taxon>Craniata</taxon>
        <taxon>Vertebrata</taxon>
        <taxon>Euteleostomi</taxon>
        <taxon>Amphibia</taxon>
        <taxon>Batrachia</taxon>
        <taxon>Anura</taxon>
        <taxon>Pipoidea</taxon>
        <taxon>Pipidae</taxon>
        <taxon>Xenopodinae</taxon>
        <taxon>Xenopus</taxon>
        <taxon>Xenopus</taxon>
    </lineage>
</organism>
<dbReference type="Proteomes" id="UP000694892">
    <property type="component" value="Chromosome 2L"/>
</dbReference>
<name>A0A974DMV2_XENLA</name>
<proteinExistence type="predicted"/>
<keyword evidence="1" id="KW-0812">Transmembrane</keyword>
<keyword evidence="1" id="KW-1133">Transmembrane helix</keyword>
<dbReference type="EMBL" id="CM004468">
    <property type="protein sequence ID" value="OCT93552.1"/>
    <property type="molecule type" value="Genomic_DNA"/>
</dbReference>
<evidence type="ECO:0000313" key="2">
    <source>
        <dbReference type="EMBL" id="OCT93552.1"/>
    </source>
</evidence>
<gene>
    <name evidence="2" type="ORF">XELAEV_18011230mg</name>
</gene>
<feature type="transmembrane region" description="Helical" evidence="1">
    <location>
        <begin position="7"/>
        <end position="27"/>
    </location>
</feature>
<protein>
    <submittedName>
        <fullName evidence="2">Uncharacterized protein</fullName>
    </submittedName>
</protein>
<keyword evidence="1" id="KW-0472">Membrane</keyword>